<dbReference type="SMART" id="SM00365">
    <property type="entry name" value="LRR_SD22"/>
    <property type="match status" value="7"/>
</dbReference>
<keyword evidence="1" id="KW-0433">Leucine-rich repeat</keyword>
<evidence type="ECO:0000256" key="4">
    <source>
        <dbReference type="ARBA" id="ARBA00023157"/>
    </source>
</evidence>
<dbReference type="InterPro" id="IPR013098">
    <property type="entry name" value="Ig_I-set"/>
</dbReference>
<evidence type="ECO:0000259" key="7">
    <source>
        <dbReference type="PROSITE" id="PS50835"/>
    </source>
</evidence>
<dbReference type="InterPro" id="IPR013783">
    <property type="entry name" value="Ig-like_fold"/>
</dbReference>
<protein>
    <submittedName>
        <fullName evidence="8">Leucine rich repeat N-terminal domain</fullName>
    </submittedName>
</protein>
<evidence type="ECO:0000256" key="2">
    <source>
        <dbReference type="ARBA" id="ARBA00022729"/>
    </source>
</evidence>
<keyword evidence="4" id="KW-1015">Disulfide bond</keyword>
<dbReference type="Proteomes" id="UP000790347">
    <property type="component" value="Unassembled WGS sequence"/>
</dbReference>
<dbReference type="Pfam" id="PF07679">
    <property type="entry name" value="I-set"/>
    <property type="match status" value="1"/>
</dbReference>
<feature type="domain" description="Ig-like" evidence="7">
    <location>
        <begin position="432"/>
        <end position="526"/>
    </location>
</feature>
<keyword evidence="3" id="KW-0677">Repeat</keyword>
<name>A0A922L0X6_DERFA</name>
<feature type="transmembrane region" description="Helical" evidence="6">
    <location>
        <begin position="9"/>
        <end position="27"/>
    </location>
</feature>
<accession>A0A922L0X6</accession>
<dbReference type="Gene3D" id="2.60.40.10">
    <property type="entry name" value="Immunoglobulins"/>
    <property type="match status" value="1"/>
</dbReference>
<dbReference type="PANTHER" id="PTHR24366:SF96">
    <property type="entry name" value="LEUCINE RICH REPEAT CONTAINING 53"/>
    <property type="match status" value="1"/>
</dbReference>
<dbReference type="InterPro" id="IPR003599">
    <property type="entry name" value="Ig_sub"/>
</dbReference>
<reference evidence="8" key="2">
    <citation type="journal article" date="2022" name="Res Sq">
        <title>Comparative Genomics Reveals Insights into the Divergent Evolution of Astigmatic Mites and Household Pest Adaptations.</title>
        <authorList>
            <person name="Xiong Q."/>
            <person name="Wan A.T.-Y."/>
            <person name="Liu X.-Y."/>
            <person name="Fung C.S.-H."/>
            <person name="Xiao X."/>
            <person name="Malainual N."/>
            <person name="Hou J."/>
            <person name="Wang L."/>
            <person name="Wang M."/>
            <person name="Yang K."/>
            <person name="Cui Y."/>
            <person name="Leung E."/>
            <person name="Nong W."/>
            <person name="Shin S.-K."/>
            <person name="Au S."/>
            <person name="Jeong K.Y."/>
            <person name="Chew F.T."/>
            <person name="Hui J."/>
            <person name="Leung T.F."/>
            <person name="Tungtrongchitr A."/>
            <person name="Zhong N."/>
            <person name="Liu Z."/>
            <person name="Tsui S."/>
        </authorList>
    </citation>
    <scope>NUCLEOTIDE SEQUENCE</scope>
    <source>
        <strain evidence="8">Derf</strain>
        <tissue evidence="8">Whole organism</tissue>
    </source>
</reference>
<dbReference type="SUPFAM" id="SSF52058">
    <property type="entry name" value="L domain-like"/>
    <property type="match status" value="1"/>
</dbReference>
<dbReference type="PROSITE" id="PS51450">
    <property type="entry name" value="LRR"/>
    <property type="match status" value="2"/>
</dbReference>
<keyword evidence="6" id="KW-1133">Transmembrane helix</keyword>
<dbReference type="InterPro" id="IPR036179">
    <property type="entry name" value="Ig-like_dom_sf"/>
</dbReference>
<dbReference type="Gene3D" id="3.80.10.10">
    <property type="entry name" value="Ribonuclease Inhibitor"/>
    <property type="match status" value="2"/>
</dbReference>
<dbReference type="PRINTS" id="PR00019">
    <property type="entry name" value="LEURICHRPT"/>
</dbReference>
<feature type="region of interest" description="Disordered" evidence="5">
    <location>
        <begin position="592"/>
        <end position="613"/>
    </location>
</feature>
<dbReference type="SUPFAM" id="SSF48726">
    <property type="entry name" value="Immunoglobulin"/>
    <property type="match status" value="1"/>
</dbReference>
<dbReference type="AlphaFoldDB" id="A0A922L0X6"/>
<dbReference type="InterPro" id="IPR032675">
    <property type="entry name" value="LRR_dom_sf"/>
</dbReference>
<reference evidence="8" key="1">
    <citation type="submission" date="2013-05" db="EMBL/GenBank/DDBJ databases">
        <authorList>
            <person name="Yim A.K.Y."/>
            <person name="Chan T.F."/>
            <person name="Ji K.M."/>
            <person name="Liu X.Y."/>
            <person name="Zhou J.W."/>
            <person name="Li R.Q."/>
            <person name="Yang K.Y."/>
            <person name="Li J."/>
            <person name="Li M."/>
            <person name="Law P.T.W."/>
            <person name="Wu Y.L."/>
            <person name="Cai Z.L."/>
            <person name="Qin H."/>
            <person name="Bao Y."/>
            <person name="Leung R.K.K."/>
            <person name="Ng P.K.S."/>
            <person name="Zou J."/>
            <person name="Zhong X.J."/>
            <person name="Ran P.X."/>
            <person name="Zhong N.S."/>
            <person name="Liu Z.G."/>
            <person name="Tsui S.K.W."/>
        </authorList>
    </citation>
    <scope>NUCLEOTIDE SEQUENCE</scope>
    <source>
        <strain evidence="8">Derf</strain>
        <tissue evidence="8">Whole organism</tissue>
    </source>
</reference>
<dbReference type="InterPro" id="IPR001611">
    <property type="entry name" value="Leu-rich_rpt"/>
</dbReference>
<dbReference type="EMBL" id="ASGP02000008">
    <property type="protein sequence ID" value="KAH9493287.1"/>
    <property type="molecule type" value="Genomic_DNA"/>
</dbReference>
<gene>
    <name evidence="8" type="primary">LRIG3_2</name>
    <name evidence="8" type="ORF">DERF_014046</name>
</gene>
<dbReference type="SMART" id="SM00369">
    <property type="entry name" value="LRR_TYP"/>
    <property type="match status" value="9"/>
</dbReference>
<keyword evidence="9" id="KW-1185">Reference proteome</keyword>
<evidence type="ECO:0000256" key="6">
    <source>
        <dbReference type="SAM" id="Phobius"/>
    </source>
</evidence>
<dbReference type="InterPro" id="IPR003591">
    <property type="entry name" value="Leu-rich_rpt_typical-subtyp"/>
</dbReference>
<feature type="compositionally biased region" description="Acidic residues" evidence="5">
    <location>
        <begin position="597"/>
        <end position="613"/>
    </location>
</feature>
<dbReference type="Pfam" id="PF13855">
    <property type="entry name" value="LRR_8"/>
    <property type="match status" value="4"/>
</dbReference>
<dbReference type="SMART" id="SM00409">
    <property type="entry name" value="IG"/>
    <property type="match status" value="1"/>
</dbReference>
<evidence type="ECO:0000256" key="3">
    <source>
        <dbReference type="ARBA" id="ARBA00022737"/>
    </source>
</evidence>
<proteinExistence type="predicted"/>
<keyword evidence="2" id="KW-0732">Signal</keyword>
<dbReference type="PANTHER" id="PTHR24366">
    <property type="entry name" value="IG(IMMUNOGLOBULIN) AND LRR(LEUCINE RICH REPEAT) DOMAINS"/>
    <property type="match status" value="1"/>
</dbReference>
<evidence type="ECO:0000256" key="1">
    <source>
        <dbReference type="ARBA" id="ARBA00022614"/>
    </source>
</evidence>
<sequence length="653" mass="75946">MTEKEIERIFMCSLIQFVIGLLIFNVITAQSLSTNEKVNHLGRDLLELNIFEQHGNDSSTIHELDLSNQLIHTIQPGVFNQTKNLKILKLSHNQLKVINRDWLTISLTNLERLILRKNQINEIGLLAFDNLRSLRFLDLRHNHLGNLLDGTFWGLNRVERLYLDHNHITTIRYGWTYGMESLKILSMKFNQINSIELEAFKSFSRRLLRLNLHSNRLQQITTFSLINLNQLERLDLSNNSIKKIEPQSFYSLKKLQLLDLSMNKLSNVFNEDGELFIGMESLKDLRLNSNHIEKIGVNTFFDLHSLITLNISSNPIEMIEQESLDHITNVENLYIENINLTCDCQIEWLHSWLKLLSPDIRERIATQLQCSRPIELRGEESFMNIDPFNLLCLNDDMKFEKNGHDKILPDLEERVLHPSLDDKLFKKSDMAPHFDYEPANITGELGQSVRIECPGRAISATNVSLSRYDKQLKFVAALERRVQIEFNDENGKTFFTIQPLTFNDSGFYNCNAWNEFGEIHSKFYLSVIDPDKQNHRYDHDHESSIINNDDDKKWPILYICLIIIYTISILLLRLLIIYIVKLIQKLMKTSTNHQNTEDDDDAAAAADDDDDDDIEKKQIPFTTSLTMNLAVDKSIDGNEKNLYPFINMETFKV</sequence>
<feature type="transmembrane region" description="Helical" evidence="6">
    <location>
        <begin position="556"/>
        <end position="580"/>
    </location>
</feature>
<evidence type="ECO:0000313" key="9">
    <source>
        <dbReference type="Proteomes" id="UP000790347"/>
    </source>
</evidence>
<dbReference type="InterPro" id="IPR003598">
    <property type="entry name" value="Ig_sub2"/>
</dbReference>
<dbReference type="SMART" id="SM00408">
    <property type="entry name" value="IGc2"/>
    <property type="match status" value="1"/>
</dbReference>
<dbReference type="PROSITE" id="PS50835">
    <property type="entry name" value="IG_LIKE"/>
    <property type="match status" value="1"/>
</dbReference>
<keyword evidence="6" id="KW-0472">Membrane</keyword>
<evidence type="ECO:0000256" key="5">
    <source>
        <dbReference type="SAM" id="MobiDB-lite"/>
    </source>
</evidence>
<comment type="caution">
    <text evidence="8">The sequence shown here is derived from an EMBL/GenBank/DDBJ whole genome shotgun (WGS) entry which is preliminary data.</text>
</comment>
<keyword evidence="6" id="KW-0812">Transmembrane</keyword>
<dbReference type="InterPro" id="IPR007110">
    <property type="entry name" value="Ig-like_dom"/>
</dbReference>
<evidence type="ECO:0000313" key="8">
    <source>
        <dbReference type="EMBL" id="KAH9493287.1"/>
    </source>
</evidence>
<organism evidence="8 9">
    <name type="scientific">Dermatophagoides farinae</name>
    <name type="common">American house dust mite</name>
    <dbReference type="NCBI Taxonomy" id="6954"/>
    <lineage>
        <taxon>Eukaryota</taxon>
        <taxon>Metazoa</taxon>
        <taxon>Ecdysozoa</taxon>
        <taxon>Arthropoda</taxon>
        <taxon>Chelicerata</taxon>
        <taxon>Arachnida</taxon>
        <taxon>Acari</taxon>
        <taxon>Acariformes</taxon>
        <taxon>Sarcoptiformes</taxon>
        <taxon>Astigmata</taxon>
        <taxon>Psoroptidia</taxon>
        <taxon>Analgoidea</taxon>
        <taxon>Pyroglyphidae</taxon>
        <taxon>Dermatophagoidinae</taxon>
        <taxon>Dermatophagoides</taxon>
    </lineage>
</organism>